<feature type="region of interest" description="Disordered" evidence="1">
    <location>
        <begin position="1"/>
        <end position="25"/>
    </location>
</feature>
<comment type="caution">
    <text evidence="2">The sequence shown here is derived from an EMBL/GenBank/DDBJ whole genome shotgun (WGS) entry which is preliminary data.</text>
</comment>
<accession>M6Q847</accession>
<dbReference type="AlphaFoldDB" id="M6Q847"/>
<dbReference type="EMBL" id="AHNU02000029">
    <property type="protein sequence ID" value="EMN91474.1"/>
    <property type="molecule type" value="Genomic_DNA"/>
</dbReference>
<sequence>MGKVMAPYGAAGEGFGDETGRINHGRDRGFRSIVLKLN</sequence>
<gene>
    <name evidence="2" type="ORF">LEP1GSC108_3442</name>
</gene>
<evidence type="ECO:0000313" key="3">
    <source>
        <dbReference type="Proteomes" id="UP000012118"/>
    </source>
</evidence>
<reference evidence="2 3" key="1">
    <citation type="submission" date="2013-01" db="EMBL/GenBank/DDBJ databases">
        <authorList>
            <person name="Harkins D.M."/>
            <person name="Durkin A.S."/>
            <person name="Brinkac L.M."/>
            <person name="Haft D.H."/>
            <person name="Selengut J.D."/>
            <person name="Sanka R."/>
            <person name="DePew J."/>
            <person name="Purushe J."/>
            <person name="Chanthongthip A."/>
            <person name="Lattana O."/>
            <person name="Phetsouvanh R."/>
            <person name="Newton P.N."/>
            <person name="Vinetz J.M."/>
            <person name="Sutton G.G."/>
            <person name="Nierman W.C."/>
            <person name="Fouts D.E."/>
        </authorList>
    </citation>
    <scope>NUCLEOTIDE SEQUENCE [LARGE SCALE GENOMIC DNA]</scope>
    <source>
        <strain evidence="2 3">UI 13098</strain>
    </source>
</reference>
<organism evidence="2 3">
    <name type="scientific">Leptospira weilii str. UI 13098</name>
    <dbReference type="NCBI Taxonomy" id="1088542"/>
    <lineage>
        <taxon>Bacteria</taxon>
        <taxon>Pseudomonadati</taxon>
        <taxon>Spirochaetota</taxon>
        <taxon>Spirochaetia</taxon>
        <taxon>Leptospirales</taxon>
        <taxon>Leptospiraceae</taxon>
        <taxon>Leptospira</taxon>
    </lineage>
</organism>
<dbReference type="Proteomes" id="UP000012118">
    <property type="component" value="Unassembled WGS sequence"/>
</dbReference>
<evidence type="ECO:0000256" key="1">
    <source>
        <dbReference type="SAM" id="MobiDB-lite"/>
    </source>
</evidence>
<evidence type="ECO:0000313" key="2">
    <source>
        <dbReference type="EMBL" id="EMN91474.1"/>
    </source>
</evidence>
<proteinExistence type="predicted"/>
<keyword evidence="3" id="KW-1185">Reference proteome</keyword>
<protein>
    <submittedName>
        <fullName evidence="2">Uncharacterized protein</fullName>
    </submittedName>
</protein>
<name>M6Q847_9LEPT</name>